<evidence type="ECO:0000256" key="1">
    <source>
        <dbReference type="SAM" id="Phobius"/>
    </source>
</evidence>
<keyword evidence="1" id="KW-0472">Membrane</keyword>
<reference evidence="2 3" key="1">
    <citation type="submission" date="2024-06" db="EMBL/GenBank/DDBJ databases">
        <authorList>
            <person name="Pan Q."/>
            <person name="Wen M."/>
            <person name="Jouanno E."/>
            <person name="Zahm M."/>
            <person name="Klopp C."/>
            <person name="Cabau C."/>
            <person name="Louis A."/>
            <person name="Berthelot C."/>
            <person name="Parey E."/>
            <person name="Roest Crollius H."/>
            <person name="Montfort J."/>
            <person name="Robinson-Rechavi M."/>
            <person name="Bouchez O."/>
            <person name="Lampietro C."/>
            <person name="Lopez Roques C."/>
            <person name="Donnadieu C."/>
            <person name="Postlethwait J."/>
            <person name="Bobe J."/>
            <person name="Verreycken H."/>
            <person name="Guiguen Y."/>
        </authorList>
    </citation>
    <scope>NUCLEOTIDE SEQUENCE [LARGE SCALE GENOMIC DNA]</scope>
    <source>
        <strain evidence="2">Up_M1</strain>
        <tissue evidence="2">Testis</tissue>
    </source>
</reference>
<keyword evidence="1" id="KW-0812">Transmembrane</keyword>
<feature type="transmembrane region" description="Helical" evidence="1">
    <location>
        <begin position="34"/>
        <end position="63"/>
    </location>
</feature>
<evidence type="ECO:0000313" key="3">
    <source>
        <dbReference type="Proteomes" id="UP001557470"/>
    </source>
</evidence>
<proteinExistence type="predicted"/>
<organism evidence="2 3">
    <name type="scientific">Umbra pygmaea</name>
    <name type="common">Eastern mudminnow</name>
    <dbReference type="NCBI Taxonomy" id="75934"/>
    <lineage>
        <taxon>Eukaryota</taxon>
        <taxon>Metazoa</taxon>
        <taxon>Chordata</taxon>
        <taxon>Craniata</taxon>
        <taxon>Vertebrata</taxon>
        <taxon>Euteleostomi</taxon>
        <taxon>Actinopterygii</taxon>
        <taxon>Neopterygii</taxon>
        <taxon>Teleostei</taxon>
        <taxon>Protacanthopterygii</taxon>
        <taxon>Esociformes</taxon>
        <taxon>Umbridae</taxon>
        <taxon>Umbra</taxon>
    </lineage>
</organism>
<comment type="caution">
    <text evidence="2">The sequence shown here is derived from an EMBL/GenBank/DDBJ whole genome shotgun (WGS) entry which is preliminary data.</text>
</comment>
<sequence>MESVPVKVAEHPGLTGTSEDWGQWAVQRLQLEPWALGGAVVIGLFLLMILALVVFALIFGCCCSPSGGKRRLKNGVL</sequence>
<dbReference type="Proteomes" id="UP001557470">
    <property type="component" value="Unassembled WGS sequence"/>
</dbReference>
<name>A0ABD0WUJ8_UMBPY</name>
<protein>
    <submittedName>
        <fullName evidence="2">Uncharacterized protein</fullName>
    </submittedName>
</protein>
<keyword evidence="1" id="KW-1133">Transmembrane helix</keyword>
<keyword evidence="3" id="KW-1185">Reference proteome</keyword>
<dbReference type="EMBL" id="JAGEUA010000004">
    <property type="protein sequence ID" value="KAL0984048.1"/>
    <property type="molecule type" value="Genomic_DNA"/>
</dbReference>
<dbReference type="AlphaFoldDB" id="A0ABD0WUJ8"/>
<evidence type="ECO:0000313" key="2">
    <source>
        <dbReference type="EMBL" id="KAL0984048.1"/>
    </source>
</evidence>
<gene>
    <name evidence="2" type="ORF">UPYG_G00136420</name>
</gene>
<accession>A0ABD0WUJ8</accession>